<dbReference type="Pfam" id="PF08780">
    <property type="entry name" value="NTase_sub_bind"/>
    <property type="match status" value="1"/>
</dbReference>
<accession>A0ABM7NMQ0</accession>
<proteinExistence type="predicted"/>
<gene>
    <name evidence="1" type="ORF">CaldiYA01_13700</name>
</gene>
<dbReference type="Proteomes" id="UP000663623">
    <property type="component" value="Chromosome"/>
</dbReference>
<keyword evidence="2" id="KW-1185">Reference proteome</keyword>
<organism evidence="1 2">
    <name type="scientific">Caldicellulosiruptor diazotrophicus</name>
    <dbReference type="NCBI Taxonomy" id="2806205"/>
    <lineage>
        <taxon>Bacteria</taxon>
        <taxon>Bacillati</taxon>
        <taxon>Bacillota</taxon>
        <taxon>Bacillota incertae sedis</taxon>
        <taxon>Caldicellulosiruptorales</taxon>
        <taxon>Caldicellulosiruptoraceae</taxon>
        <taxon>Caldicellulosiruptor</taxon>
    </lineage>
</organism>
<dbReference type="RefSeq" id="WP_207178161.1">
    <property type="nucleotide sequence ID" value="NZ_AP024480.1"/>
</dbReference>
<reference evidence="1 2" key="1">
    <citation type="submission" date="2021-02" db="EMBL/GenBank/DDBJ databases">
        <title>Nitrogen-fixing ability and nitrogen fixation related genes of thermophilic fermentative bacteria in the genus Caldicellulosiruptor.</title>
        <authorList>
            <person name="Chen Y."/>
            <person name="Nishihara A."/>
            <person name="Haruta S."/>
        </authorList>
    </citation>
    <scope>NUCLEOTIDE SEQUENCE [LARGE SCALE GENOMIC DNA]</scope>
    <source>
        <strain evidence="1 2">YA01</strain>
    </source>
</reference>
<dbReference type="SUPFAM" id="SSF81593">
    <property type="entry name" value="Nucleotidyltransferase substrate binding subunit/domain"/>
    <property type="match status" value="1"/>
</dbReference>
<dbReference type="InterPro" id="IPR010235">
    <property type="entry name" value="HepT"/>
</dbReference>
<dbReference type="NCBIfam" id="TIGR01987">
    <property type="entry name" value="HI0074"/>
    <property type="match status" value="1"/>
</dbReference>
<evidence type="ECO:0000313" key="2">
    <source>
        <dbReference type="Proteomes" id="UP000663623"/>
    </source>
</evidence>
<dbReference type="EMBL" id="AP024480">
    <property type="protein sequence ID" value="BCS81410.1"/>
    <property type="molecule type" value="Genomic_DNA"/>
</dbReference>
<dbReference type="Gene3D" id="1.20.120.330">
    <property type="entry name" value="Nucleotidyltransferases domain 2"/>
    <property type="match status" value="1"/>
</dbReference>
<sequence length="130" mass="15527">MEKIRERFANFQKALLRLKEAVSERSDNPLLYDGAIQRFEFTYELAWKLLKAYLEYQGIVSISSPRAVFKEAFSVGLIENQEKWLRMIEDRNLTVHTYDECVAKIIFERIKSDYLPLFEELEKKIEELIK</sequence>
<name>A0ABM7NMQ0_9FIRM</name>
<evidence type="ECO:0000313" key="1">
    <source>
        <dbReference type="EMBL" id="BCS81410.1"/>
    </source>
</evidence>
<protein>
    <submittedName>
        <fullName evidence="1">Nucleotidyltransferase</fullName>
    </submittedName>
</protein>